<proteinExistence type="predicted"/>
<evidence type="ECO:0008006" key="5">
    <source>
        <dbReference type="Google" id="ProtNLM"/>
    </source>
</evidence>
<sequence length="164" mass="16658">MTVVETFRHVPEPSRDTAPVAPGLDELGASGKIVTYVLALVAGGLFGAIGTVSHQDSAGGFPLGAALSLLLVVALLVGFRLLFGSRLVGIVAAIGLLGAVAILSLPGSGGSALIPANLAGYAWTFGPTVIAVIVLAWPRLPQRGSDRMKASPRDPDAPDAKEQI</sequence>
<feature type="region of interest" description="Disordered" evidence="1">
    <location>
        <begin position="144"/>
        <end position="164"/>
    </location>
</feature>
<feature type="transmembrane region" description="Helical" evidence="2">
    <location>
        <begin position="86"/>
        <end position="106"/>
    </location>
</feature>
<evidence type="ECO:0000313" key="4">
    <source>
        <dbReference type="Proteomes" id="UP001321486"/>
    </source>
</evidence>
<reference evidence="4" key="1">
    <citation type="journal article" date="2019" name="Int. J. Syst. Evol. Microbiol.">
        <title>The Global Catalogue of Microorganisms (GCM) 10K type strain sequencing project: providing services to taxonomists for standard genome sequencing and annotation.</title>
        <authorList>
            <consortium name="The Broad Institute Genomics Platform"/>
            <consortium name="The Broad Institute Genome Sequencing Center for Infectious Disease"/>
            <person name="Wu L."/>
            <person name="Ma J."/>
        </authorList>
    </citation>
    <scope>NUCLEOTIDE SEQUENCE [LARGE SCALE GENOMIC DNA]</scope>
    <source>
        <strain evidence="4">NBRC 108728</strain>
    </source>
</reference>
<feature type="transmembrane region" description="Helical" evidence="2">
    <location>
        <begin position="33"/>
        <end position="53"/>
    </location>
</feature>
<dbReference type="EMBL" id="AP027732">
    <property type="protein sequence ID" value="BDZ49824.1"/>
    <property type="molecule type" value="Genomic_DNA"/>
</dbReference>
<feature type="transmembrane region" description="Helical" evidence="2">
    <location>
        <begin position="118"/>
        <end position="138"/>
    </location>
</feature>
<keyword evidence="4" id="KW-1185">Reference proteome</keyword>
<gene>
    <name evidence="3" type="ORF">GCM10025867_20650</name>
</gene>
<evidence type="ECO:0000256" key="2">
    <source>
        <dbReference type="SAM" id="Phobius"/>
    </source>
</evidence>
<keyword evidence="2" id="KW-1133">Transmembrane helix</keyword>
<evidence type="ECO:0000256" key="1">
    <source>
        <dbReference type="SAM" id="MobiDB-lite"/>
    </source>
</evidence>
<dbReference type="Proteomes" id="UP001321486">
    <property type="component" value="Chromosome"/>
</dbReference>
<dbReference type="RefSeq" id="WP_286346533.1">
    <property type="nucleotide sequence ID" value="NZ_AP027732.1"/>
</dbReference>
<protein>
    <recommendedName>
        <fullName evidence="5">Histidinol dehydrogenase</fullName>
    </recommendedName>
</protein>
<evidence type="ECO:0000313" key="3">
    <source>
        <dbReference type="EMBL" id="BDZ49824.1"/>
    </source>
</evidence>
<accession>A0ABN6XY86</accession>
<organism evidence="3 4">
    <name type="scientific">Frondihabitans sucicola</name>
    <dbReference type="NCBI Taxonomy" id="1268041"/>
    <lineage>
        <taxon>Bacteria</taxon>
        <taxon>Bacillati</taxon>
        <taxon>Actinomycetota</taxon>
        <taxon>Actinomycetes</taxon>
        <taxon>Micrococcales</taxon>
        <taxon>Microbacteriaceae</taxon>
        <taxon>Frondihabitans</taxon>
    </lineage>
</organism>
<name>A0ABN6XY86_9MICO</name>
<keyword evidence="2" id="KW-0812">Transmembrane</keyword>
<feature type="transmembrane region" description="Helical" evidence="2">
    <location>
        <begin position="59"/>
        <end position="79"/>
    </location>
</feature>
<keyword evidence="2" id="KW-0472">Membrane</keyword>